<dbReference type="SUPFAM" id="SSF51206">
    <property type="entry name" value="cAMP-binding domain-like"/>
    <property type="match status" value="1"/>
</dbReference>
<dbReference type="PANTHER" id="PTHR33525">
    <property type="match status" value="1"/>
</dbReference>
<dbReference type="Proteomes" id="UP000733744">
    <property type="component" value="Unassembled WGS sequence"/>
</dbReference>
<evidence type="ECO:0000259" key="1">
    <source>
        <dbReference type="PROSITE" id="PS51833"/>
    </source>
</evidence>
<sequence>MIMVFSQFKKNNTLVGSCTVFPEKISMQTVQELFPIRNYDREKLLAFTTDLKSEVFPKESVLFRYDDKIDSCLYLLKGTITLTNEIGQSIEIAAGTNQAKFPLSTGAIHRHTAIAATDVSVLRVSKRILSPKYAPQTELSKLNIPDEFMENRLMSLFAHHYSSEELQIPLLPDIAMRVRRALKNDAGIHDIVKIVQFDPVISARLIGMANCPLYVSSIPTRTCLDAVTRIGLNATCNLVTSLSITRIFKNDSPAIKKYIEAIWERSLYISILSYFLAKATKQVNPQEAQLAGLISEIGAVPFLGFIANLPPECYAKSDIDKILPYIKGAIGYKVLNDWGFSEEFLKVPVYSENWYQDTSEELNLTDIVVLSKLHSKIGQQNTIEEFPPFTSIPAAGKLKELSLTPELSLSILSGAKQQINEMTKILYC</sequence>
<gene>
    <name evidence="2" type="ORF">EKO24_007170</name>
</gene>
<accession>A0ABY3CCS2</accession>
<dbReference type="SUPFAM" id="SSF109604">
    <property type="entry name" value="HD-domain/PDEase-like"/>
    <property type="match status" value="1"/>
</dbReference>
<dbReference type="RefSeq" id="WP_127030633.1">
    <property type="nucleotide sequence ID" value="NZ_RYFG02000067.1"/>
</dbReference>
<protein>
    <submittedName>
        <fullName evidence="2">HDOD domain-containing protein</fullName>
    </submittedName>
</protein>
<proteinExistence type="predicted"/>
<dbReference type="PANTHER" id="PTHR33525:SF3">
    <property type="entry name" value="RIBONUCLEASE Y"/>
    <property type="match status" value="1"/>
</dbReference>
<dbReference type="Gene3D" id="1.10.3210.10">
    <property type="entry name" value="Hypothetical protein af1432"/>
    <property type="match status" value="1"/>
</dbReference>
<dbReference type="Pfam" id="PF08668">
    <property type="entry name" value="HDOD"/>
    <property type="match status" value="1"/>
</dbReference>
<dbReference type="EMBL" id="RYFG02000067">
    <property type="protein sequence ID" value="TRW98514.1"/>
    <property type="molecule type" value="Genomic_DNA"/>
</dbReference>
<dbReference type="InterPro" id="IPR013976">
    <property type="entry name" value="HDOD"/>
</dbReference>
<organism evidence="2 3">
    <name type="scientific">Candidatus Methylobacter oryzae</name>
    <dbReference type="NCBI Taxonomy" id="2497749"/>
    <lineage>
        <taxon>Bacteria</taxon>
        <taxon>Pseudomonadati</taxon>
        <taxon>Pseudomonadota</taxon>
        <taxon>Gammaproteobacteria</taxon>
        <taxon>Methylococcales</taxon>
        <taxon>Methylococcaceae</taxon>
        <taxon>Methylobacter</taxon>
    </lineage>
</organism>
<comment type="caution">
    <text evidence="2">The sequence shown here is derived from an EMBL/GenBank/DDBJ whole genome shotgun (WGS) entry which is preliminary data.</text>
</comment>
<dbReference type="InterPro" id="IPR014710">
    <property type="entry name" value="RmlC-like_jellyroll"/>
</dbReference>
<dbReference type="CDD" id="cd00038">
    <property type="entry name" value="CAP_ED"/>
    <property type="match status" value="1"/>
</dbReference>
<evidence type="ECO:0000313" key="3">
    <source>
        <dbReference type="Proteomes" id="UP000733744"/>
    </source>
</evidence>
<dbReference type="InterPro" id="IPR052340">
    <property type="entry name" value="RNase_Y/CdgJ"/>
</dbReference>
<keyword evidence="3" id="KW-1185">Reference proteome</keyword>
<dbReference type="PROSITE" id="PS51833">
    <property type="entry name" value="HDOD"/>
    <property type="match status" value="1"/>
</dbReference>
<dbReference type="Gene3D" id="2.60.120.10">
    <property type="entry name" value="Jelly Rolls"/>
    <property type="match status" value="1"/>
</dbReference>
<feature type="domain" description="HDOD" evidence="1">
    <location>
        <begin position="168"/>
        <end position="354"/>
    </location>
</feature>
<dbReference type="InterPro" id="IPR000595">
    <property type="entry name" value="cNMP-bd_dom"/>
</dbReference>
<evidence type="ECO:0000313" key="2">
    <source>
        <dbReference type="EMBL" id="TRW98514.1"/>
    </source>
</evidence>
<name>A0ABY3CCS2_9GAMM</name>
<reference evidence="2 3" key="1">
    <citation type="journal article" date="2019" name="Antonie Van Leeuwenhoek">
        <title>Description of 'Ca. Methylobacter oryzae' KRF1, a novel species from the environmentally important Methylobacter clade 2.</title>
        <authorList>
            <person name="Khatri K."/>
            <person name="Mohite J.A."/>
            <person name="Pandit P.S."/>
            <person name="Bahulikar R."/>
            <person name="Rahalkar M.C."/>
        </authorList>
    </citation>
    <scope>NUCLEOTIDE SEQUENCE [LARGE SCALE GENOMIC DNA]</scope>
    <source>
        <strain evidence="2 3">KRF1</strain>
    </source>
</reference>
<dbReference type="InterPro" id="IPR018490">
    <property type="entry name" value="cNMP-bd_dom_sf"/>
</dbReference>